<dbReference type="STRING" id="988480.A0A075AUK4"/>
<dbReference type="InterPro" id="IPR052981">
    <property type="entry name" value="Ingression_C2_domain"/>
</dbReference>
<feature type="domain" description="C2" evidence="1">
    <location>
        <begin position="1"/>
        <end position="104"/>
    </location>
</feature>
<reference evidence="3" key="3">
    <citation type="submission" date="2018-08" db="EMBL/GenBank/DDBJ databases">
        <title>Leveraging single-cell genomics to expand the Fungal Tree of Life.</title>
        <authorList>
            <consortium name="DOE Joint Genome Institute"/>
            <person name="Ahrendt S.R."/>
            <person name="Quandt C.A."/>
            <person name="Ciobanu D."/>
            <person name="Clum A."/>
            <person name="Salamov A."/>
            <person name="Andreopoulos B."/>
            <person name="Cheng J.-F."/>
            <person name="Woyke T."/>
            <person name="Pelin A."/>
            <person name="Henrissat B."/>
            <person name="Reynolds N."/>
            <person name="Benny G.L."/>
            <person name="Smith M.E."/>
            <person name="James T.Y."/>
            <person name="Grigoriev I.V."/>
        </authorList>
    </citation>
    <scope>NUCLEOTIDE SEQUENCE</scope>
    <source>
        <strain evidence="3">CSF55</strain>
    </source>
</reference>
<protein>
    <submittedName>
        <fullName evidence="2">C2 calcium/lipid-binding, CaLB domain-containing protein</fullName>
    </submittedName>
    <submittedName>
        <fullName evidence="3">C2-domain-containing protein</fullName>
    </submittedName>
</protein>
<reference evidence="2 4" key="1">
    <citation type="journal article" date="2013" name="Curr. Biol.">
        <title>Shared signatures of parasitism and phylogenomics unite Cryptomycota and microsporidia.</title>
        <authorList>
            <person name="James T.Y."/>
            <person name="Pelin A."/>
            <person name="Bonen L."/>
            <person name="Ahrendt S."/>
            <person name="Sain D."/>
            <person name="Corradi N."/>
            <person name="Stajich J.E."/>
        </authorList>
    </citation>
    <scope>NUCLEOTIDE SEQUENCE [LARGE SCALE GENOMIC DNA]</scope>
    <source>
        <strain evidence="2">CSF55</strain>
        <strain evidence="2">CSF55</strain>
    </source>
</reference>
<keyword evidence="4" id="KW-1185">Reference proteome</keyword>
<accession>A0A075AUK4</accession>
<dbReference type="OMA" id="PHYAPQV"/>
<dbReference type="AlphaFoldDB" id="A0A075AUK4"/>
<evidence type="ECO:0000313" key="3">
    <source>
        <dbReference type="EMBL" id="RKP20676.1"/>
    </source>
</evidence>
<dbReference type="HOGENOM" id="CLU_1149197_0_0_1"/>
<gene>
    <name evidence="2" type="ORF">O9G_002544</name>
    <name evidence="3" type="ORF">ROZALSC1DRAFT_27858</name>
</gene>
<dbReference type="InterPro" id="IPR000008">
    <property type="entry name" value="C2_dom"/>
</dbReference>
<dbReference type="EMBL" id="KE561167">
    <property type="protein sequence ID" value="EPZ32192.1"/>
    <property type="molecule type" value="Genomic_DNA"/>
</dbReference>
<dbReference type="PANTHER" id="PTHR47052:SF3">
    <property type="entry name" value="INGRESSION PROTEIN 1"/>
    <property type="match status" value="1"/>
</dbReference>
<name>A0A075AUK4_ROZAC</name>
<reference evidence="5" key="2">
    <citation type="journal article" date="2018" name="Nat. Microbiol.">
        <title>Leveraging single-cell genomics to expand the fungal tree of life.</title>
        <authorList>
            <person name="Ahrendt S.R."/>
            <person name="Quandt C.A."/>
            <person name="Ciobanu D."/>
            <person name="Clum A."/>
            <person name="Salamov A."/>
            <person name="Andreopoulos B."/>
            <person name="Cheng J.F."/>
            <person name="Woyke T."/>
            <person name="Pelin A."/>
            <person name="Henrissat B."/>
            <person name="Reynolds N.K."/>
            <person name="Benny G.L."/>
            <person name="Smith M.E."/>
            <person name="James T.Y."/>
            <person name="Grigoriev I.V."/>
        </authorList>
    </citation>
    <scope>NUCLEOTIDE SEQUENCE [LARGE SCALE GENOMIC DNA]</scope>
    <source>
        <strain evidence="5">CSF55</strain>
    </source>
</reference>
<organism evidence="2 4">
    <name type="scientific">Rozella allomycis (strain CSF55)</name>
    <dbReference type="NCBI Taxonomy" id="988480"/>
    <lineage>
        <taxon>Eukaryota</taxon>
        <taxon>Fungi</taxon>
        <taxon>Fungi incertae sedis</taxon>
        <taxon>Cryptomycota</taxon>
        <taxon>Cryptomycota incertae sedis</taxon>
        <taxon>Rozella</taxon>
    </lineage>
</organism>
<dbReference type="SUPFAM" id="SSF49562">
    <property type="entry name" value="C2 domain (Calcium/lipid-binding domain, CaLB)"/>
    <property type="match status" value="1"/>
</dbReference>
<dbReference type="Proteomes" id="UP000030755">
    <property type="component" value="Unassembled WGS sequence"/>
</dbReference>
<dbReference type="Pfam" id="PF00168">
    <property type="entry name" value="C2"/>
    <property type="match status" value="1"/>
</dbReference>
<dbReference type="PROSITE" id="PS50004">
    <property type="entry name" value="C2"/>
    <property type="match status" value="1"/>
</dbReference>
<dbReference type="Gene3D" id="2.60.40.150">
    <property type="entry name" value="C2 domain"/>
    <property type="match status" value="1"/>
</dbReference>
<proteinExistence type="predicted"/>
<dbReference type="OrthoDB" id="270970at2759"/>
<dbReference type="SMART" id="SM00239">
    <property type="entry name" value="C2"/>
    <property type="match status" value="1"/>
</dbReference>
<dbReference type="InterPro" id="IPR035892">
    <property type="entry name" value="C2_domain_sf"/>
</dbReference>
<evidence type="ECO:0000313" key="4">
    <source>
        <dbReference type="Proteomes" id="UP000030755"/>
    </source>
</evidence>
<evidence type="ECO:0000259" key="1">
    <source>
        <dbReference type="PROSITE" id="PS50004"/>
    </source>
</evidence>
<dbReference type="PANTHER" id="PTHR47052">
    <property type="entry name" value="CONSERVED SERINE PROLINE-RICH PROTEIN (AFU_ORTHOLOGUE AFUA_2G01790)"/>
    <property type="match status" value="1"/>
</dbReference>
<sequence length="242" mass="26234">MQTTAGKLGVVIMEGKGLKDKDVFGKMDPYINLRIGSQKWRSKTVTGGGKNPTWNQSISLGVITGTEALFVEAYDEDAGKDDFIGSGSINLADAVRLGTLDTWINLRTEHDSTPQPNYATATGVAQAQQPANMAPQYQPPPVQYQAGYPGFYPNQVPMVQTQYNPGYPAPAQPSYAMPPQAYAVPPQAVPVMTIPQPGYPGVPVQYPYPMNNQAPYPNPPNGYYNPNTNQGQPGYVTKFVAF</sequence>
<evidence type="ECO:0000313" key="5">
    <source>
        <dbReference type="Proteomes" id="UP000281549"/>
    </source>
</evidence>
<evidence type="ECO:0000313" key="2">
    <source>
        <dbReference type="EMBL" id="EPZ32192.1"/>
    </source>
</evidence>
<dbReference type="Proteomes" id="UP000281549">
    <property type="component" value="Unassembled WGS sequence"/>
</dbReference>
<dbReference type="EMBL" id="ML005033">
    <property type="protein sequence ID" value="RKP20676.1"/>
    <property type="molecule type" value="Genomic_DNA"/>
</dbReference>